<organism evidence="1 2">
    <name type="scientific">Sphingomonas dokdonensis</name>
    <dbReference type="NCBI Taxonomy" id="344880"/>
    <lineage>
        <taxon>Bacteria</taxon>
        <taxon>Pseudomonadati</taxon>
        <taxon>Pseudomonadota</taxon>
        <taxon>Alphaproteobacteria</taxon>
        <taxon>Sphingomonadales</taxon>
        <taxon>Sphingomonadaceae</taxon>
        <taxon>Sphingomonas</taxon>
    </lineage>
</organism>
<dbReference type="SUPFAM" id="SSF52540">
    <property type="entry name" value="P-loop containing nucleoside triphosphate hydrolases"/>
    <property type="match status" value="1"/>
</dbReference>
<accession>A0A245ZHQ2</accession>
<dbReference type="Gene3D" id="3.40.50.300">
    <property type="entry name" value="P-loop containing nucleotide triphosphate hydrolases"/>
    <property type="match status" value="1"/>
</dbReference>
<sequence length="344" mass="37740">MPEGHPQSKRRLIIHAGLGKSGSSAIQKYCRDHAAELRQANASYLGMFLERGDPLPGGFTSADDLQRALADDPAIEDRLVDLLSRRIAARPGITTFIWSHIALATNADLIGRVIARLAPDCETQVVLFFRHQASWLVSAYLQWGVKHKSTVGPIRSFAEWLPEAAARGADYRQVIERWRHAIAPERLHVRSYDAAPDVVTDFLGVAGLPAPAESEGALRHYQTPDPTVMTLYRLYQGQQEGEALPGPLQRTLAAHGVEKRRYRDVDPASTLPSGSAWDRFVAGFDEENAALARDYGLALTAPSTGPGPEPSHSAPAVVIPALLDLIIAMDRRISALERQLKEQQ</sequence>
<proteinExistence type="predicted"/>
<dbReference type="OrthoDB" id="7540582at2"/>
<reference evidence="1 2" key="1">
    <citation type="submission" date="2017-03" db="EMBL/GenBank/DDBJ databases">
        <title>Genome sequence of Sphingomonas dokdonensis DSM 21029.</title>
        <authorList>
            <person name="Poehlein A."/>
            <person name="Wuebbeler J.H."/>
            <person name="Steinbuechel A."/>
            <person name="Daniel R."/>
        </authorList>
    </citation>
    <scope>NUCLEOTIDE SEQUENCE [LARGE SCALE GENOMIC DNA]</scope>
    <source>
        <strain evidence="1 2">DSM 21029</strain>
    </source>
</reference>
<dbReference type="AlphaFoldDB" id="A0A245ZHQ2"/>
<dbReference type="RefSeq" id="WP_143559643.1">
    <property type="nucleotide sequence ID" value="NZ_NBBI01000004.1"/>
</dbReference>
<dbReference type="Proteomes" id="UP000197290">
    <property type="component" value="Unassembled WGS sequence"/>
</dbReference>
<dbReference type="EMBL" id="NBBI01000004">
    <property type="protein sequence ID" value="OWK29258.1"/>
    <property type="molecule type" value="Genomic_DNA"/>
</dbReference>
<protein>
    <submittedName>
        <fullName evidence="1">Uncharacterized protein</fullName>
    </submittedName>
</protein>
<gene>
    <name evidence="1" type="ORF">SPDO_22400</name>
</gene>
<keyword evidence="2" id="KW-1185">Reference proteome</keyword>
<evidence type="ECO:0000313" key="2">
    <source>
        <dbReference type="Proteomes" id="UP000197290"/>
    </source>
</evidence>
<comment type="caution">
    <text evidence="1">The sequence shown here is derived from an EMBL/GenBank/DDBJ whole genome shotgun (WGS) entry which is preliminary data.</text>
</comment>
<evidence type="ECO:0000313" key="1">
    <source>
        <dbReference type="EMBL" id="OWK29258.1"/>
    </source>
</evidence>
<dbReference type="InterPro" id="IPR027417">
    <property type="entry name" value="P-loop_NTPase"/>
</dbReference>
<name>A0A245ZHQ2_9SPHN</name>